<protein>
    <recommendedName>
        <fullName evidence="1">TROVE domain-containing protein</fullName>
    </recommendedName>
</protein>
<dbReference type="Proteomes" id="UP000634476">
    <property type="component" value="Unassembled WGS sequence"/>
</dbReference>
<dbReference type="SUPFAM" id="SSF140864">
    <property type="entry name" value="TROVE domain-like"/>
    <property type="match status" value="1"/>
</dbReference>
<dbReference type="GO" id="GO:0000722">
    <property type="term" value="P:telomere maintenance via recombination"/>
    <property type="evidence" value="ECO:0007669"/>
    <property type="project" value="TreeGrafter"/>
</dbReference>
<feature type="domain" description="TROVE" evidence="1">
    <location>
        <begin position="1"/>
        <end position="115"/>
    </location>
</feature>
<evidence type="ECO:0000313" key="3">
    <source>
        <dbReference type="Proteomes" id="UP000634476"/>
    </source>
</evidence>
<organism evidence="2 3">
    <name type="scientific">Planobispora takensis</name>
    <dbReference type="NCBI Taxonomy" id="1367882"/>
    <lineage>
        <taxon>Bacteria</taxon>
        <taxon>Bacillati</taxon>
        <taxon>Actinomycetota</taxon>
        <taxon>Actinomycetes</taxon>
        <taxon>Streptosporangiales</taxon>
        <taxon>Streptosporangiaceae</taxon>
        <taxon>Planobispora</taxon>
    </lineage>
</organism>
<reference evidence="2" key="1">
    <citation type="submission" date="2021-01" db="EMBL/GenBank/DDBJ databases">
        <title>Whole genome shotgun sequence of Planobispora takensis NBRC 109077.</title>
        <authorList>
            <person name="Komaki H."/>
            <person name="Tamura T."/>
        </authorList>
    </citation>
    <scope>NUCLEOTIDE SEQUENCE</scope>
    <source>
        <strain evidence="2">NBRC 109077</strain>
    </source>
</reference>
<evidence type="ECO:0000313" key="2">
    <source>
        <dbReference type="EMBL" id="GII04032.1"/>
    </source>
</evidence>
<dbReference type="GO" id="GO:0070034">
    <property type="term" value="F:telomerase RNA binding"/>
    <property type="evidence" value="ECO:0007669"/>
    <property type="project" value="TreeGrafter"/>
</dbReference>
<dbReference type="PROSITE" id="PS50988">
    <property type="entry name" value="TROVE"/>
    <property type="match status" value="1"/>
</dbReference>
<dbReference type="PANTHER" id="PTHR44791">
    <property type="entry name" value="TELOMERASE PROTEIN COMPONENT 1 TEP1"/>
    <property type="match status" value="1"/>
</dbReference>
<dbReference type="EMBL" id="BOOK01000046">
    <property type="protein sequence ID" value="GII04032.1"/>
    <property type="molecule type" value="Genomic_DNA"/>
</dbReference>
<gene>
    <name evidence="2" type="ORF">Pta02_60400</name>
</gene>
<dbReference type="GO" id="GO:0003720">
    <property type="term" value="F:telomerase activity"/>
    <property type="evidence" value="ECO:0007669"/>
    <property type="project" value="TreeGrafter"/>
</dbReference>
<dbReference type="Pfam" id="PF05731">
    <property type="entry name" value="TROVE"/>
    <property type="match status" value="1"/>
</dbReference>
<accession>A0A8J3T2N2</accession>
<dbReference type="InterPro" id="IPR008858">
    <property type="entry name" value="TROVE_dom"/>
</dbReference>
<evidence type="ECO:0000259" key="1">
    <source>
        <dbReference type="PROSITE" id="PS50988"/>
    </source>
</evidence>
<comment type="caution">
    <text evidence="2">The sequence shown here is derived from an EMBL/GenBank/DDBJ whole genome shotgun (WGS) entry which is preliminary data.</text>
</comment>
<dbReference type="PANTHER" id="PTHR44791:SF1">
    <property type="entry name" value="TELOMERASE PROTEIN COMPONENT 1"/>
    <property type="match status" value="1"/>
</dbReference>
<dbReference type="AlphaFoldDB" id="A0A8J3T2N2"/>
<dbReference type="InterPro" id="IPR037214">
    <property type="entry name" value="TROVE_dom_sf"/>
</dbReference>
<dbReference type="InterPro" id="IPR052652">
    <property type="entry name" value="Telomerase_Complex_Comp"/>
</dbReference>
<sequence>MAADPDRLRSAGMTWEALAGRLQGPMDARAWQSVIPSMGYMALLRNLRNFDESGVPDEVAGQIVAKLTDPGEVARSRQLPFRFYSAYRNAPSLRWGHALDGALTKATANLPSSGAARSSWSTPRRP</sequence>
<proteinExistence type="predicted"/>
<dbReference type="RefSeq" id="WP_203878304.1">
    <property type="nucleotide sequence ID" value="NZ_BOOK01000046.1"/>
</dbReference>
<name>A0A8J3T2N2_9ACTN</name>
<keyword evidence="3" id="KW-1185">Reference proteome</keyword>